<dbReference type="AlphaFoldDB" id="A0A0J5P4U2"/>
<gene>
    <name evidence="2" type="ORF">RO21_06180</name>
</gene>
<dbReference type="Gene3D" id="3.40.50.10610">
    <property type="entry name" value="ABC-type transport auxiliary lipoprotein component"/>
    <property type="match status" value="1"/>
</dbReference>
<dbReference type="PROSITE" id="PS51257">
    <property type="entry name" value="PROKAR_LIPOPROTEIN"/>
    <property type="match status" value="1"/>
</dbReference>
<accession>A0A0J5P4U2</accession>
<sequence>MKLFKLLALSLSAVLLAACGSKTPYDYSALQESKPRSVLVLMPTDQTTEVKAGAAVLSNITAPLAEAGYYVFPSALVYETFKYNGLTQAQDIHNVKLDKIKSIFGADAVLYIDVENYGVSYQIINSVTRVSMNAKLVDTKTGKTLWTGKGYASVDSSDNNSGLLGSLIKAAVSQVMNHINDKSYDVAGFASWNLLRTGQSPNILYGPYHPNYGRDPQLNKTK</sequence>
<dbReference type="PATRIC" id="fig|67855.3.peg.1222"/>
<dbReference type="Pfam" id="PF05643">
    <property type="entry name" value="GNA1162-like"/>
    <property type="match status" value="1"/>
</dbReference>
<keyword evidence="1" id="KW-0732">Signal</keyword>
<dbReference type="RefSeq" id="WP_047976927.1">
    <property type="nucleotide sequence ID" value="NZ_JWIZ01000034.1"/>
</dbReference>
<comment type="caution">
    <text evidence="2">The sequence shown here is derived from an EMBL/GenBank/DDBJ whole genome shotgun (WGS) entry which is preliminary data.</text>
</comment>
<evidence type="ECO:0000313" key="2">
    <source>
        <dbReference type="EMBL" id="KMK51448.1"/>
    </source>
</evidence>
<keyword evidence="3" id="KW-1185">Reference proteome</keyword>
<reference evidence="2 3" key="1">
    <citation type="submission" date="2014-12" db="EMBL/GenBank/DDBJ databases">
        <title>Reclassification of Actinobacillus muris as Muribacter muris.</title>
        <authorList>
            <person name="Christensen H."/>
            <person name="Nicklas W."/>
            <person name="Bisgaard M."/>
        </authorList>
    </citation>
    <scope>NUCLEOTIDE SEQUENCE [LARGE SCALE GENOMIC DNA]</scope>
    <source>
        <strain evidence="2 3">Ackerman80-443D</strain>
    </source>
</reference>
<keyword evidence="2" id="KW-0449">Lipoprotein</keyword>
<protein>
    <submittedName>
        <fullName evidence="2">Lipoprotein</fullName>
    </submittedName>
</protein>
<name>A0A0J5P4U2_9PAST</name>
<dbReference type="Proteomes" id="UP000036270">
    <property type="component" value="Unassembled WGS sequence"/>
</dbReference>
<feature type="chain" id="PRO_5005262758" evidence="1">
    <location>
        <begin position="18"/>
        <end position="222"/>
    </location>
</feature>
<evidence type="ECO:0000313" key="3">
    <source>
        <dbReference type="Proteomes" id="UP000036270"/>
    </source>
</evidence>
<proteinExistence type="predicted"/>
<dbReference type="EMBL" id="JWIZ01000034">
    <property type="protein sequence ID" value="KMK51448.1"/>
    <property type="molecule type" value="Genomic_DNA"/>
</dbReference>
<organism evidence="2 3">
    <name type="scientific">Muribacter muris</name>
    <dbReference type="NCBI Taxonomy" id="67855"/>
    <lineage>
        <taxon>Bacteria</taxon>
        <taxon>Pseudomonadati</taxon>
        <taxon>Pseudomonadota</taxon>
        <taxon>Gammaproteobacteria</taxon>
        <taxon>Pasteurellales</taxon>
        <taxon>Pasteurellaceae</taxon>
        <taxon>Muribacter</taxon>
    </lineage>
</organism>
<dbReference type="STRING" id="67855.RO21_06180"/>
<feature type="signal peptide" evidence="1">
    <location>
        <begin position="1"/>
        <end position="17"/>
    </location>
</feature>
<dbReference type="InterPro" id="IPR008517">
    <property type="entry name" value="GNA1162-like"/>
</dbReference>
<evidence type="ECO:0000256" key="1">
    <source>
        <dbReference type="SAM" id="SignalP"/>
    </source>
</evidence>